<feature type="domain" description="F-box" evidence="1">
    <location>
        <begin position="45"/>
        <end position="89"/>
    </location>
</feature>
<dbReference type="Proteomes" id="UP000219338">
    <property type="component" value="Unassembled WGS sequence"/>
</dbReference>
<evidence type="ECO:0000313" key="2">
    <source>
        <dbReference type="EMBL" id="SJL02846.1"/>
    </source>
</evidence>
<evidence type="ECO:0000259" key="1">
    <source>
        <dbReference type="PROSITE" id="PS50181"/>
    </source>
</evidence>
<proteinExistence type="predicted"/>
<name>A0A284R2C3_ARMOS</name>
<dbReference type="InterPro" id="IPR036047">
    <property type="entry name" value="F-box-like_dom_sf"/>
</dbReference>
<dbReference type="Pfam" id="PF00646">
    <property type="entry name" value="F-box"/>
    <property type="match status" value="1"/>
</dbReference>
<keyword evidence="3" id="KW-1185">Reference proteome</keyword>
<dbReference type="OrthoDB" id="2322499at2759"/>
<dbReference type="Gene3D" id="1.20.1280.50">
    <property type="match status" value="1"/>
</dbReference>
<dbReference type="SUPFAM" id="SSF81383">
    <property type="entry name" value="F-box domain"/>
    <property type="match status" value="1"/>
</dbReference>
<dbReference type="EMBL" id="FUEG01000004">
    <property type="protein sequence ID" value="SJL02846.1"/>
    <property type="molecule type" value="Genomic_DNA"/>
</dbReference>
<protein>
    <recommendedName>
        <fullName evidence="1">F-box domain-containing protein</fullName>
    </recommendedName>
</protein>
<evidence type="ECO:0000313" key="3">
    <source>
        <dbReference type="Proteomes" id="UP000219338"/>
    </source>
</evidence>
<dbReference type="AlphaFoldDB" id="A0A284R2C3"/>
<accession>A0A284R2C3</accession>
<reference evidence="3" key="1">
    <citation type="journal article" date="2017" name="Nat. Ecol. Evol.">
        <title>Genome expansion and lineage-specific genetic innovations in the forest pathogenic fungi Armillaria.</title>
        <authorList>
            <person name="Sipos G."/>
            <person name="Prasanna A.N."/>
            <person name="Walter M.C."/>
            <person name="O'Connor E."/>
            <person name="Balint B."/>
            <person name="Krizsan K."/>
            <person name="Kiss B."/>
            <person name="Hess J."/>
            <person name="Varga T."/>
            <person name="Slot J."/>
            <person name="Riley R."/>
            <person name="Boka B."/>
            <person name="Rigling D."/>
            <person name="Barry K."/>
            <person name="Lee J."/>
            <person name="Mihaltcheva S."/>
            <person name="LaButti K."/>
            <person name="Lipzen A."/>
            <person name="Waldron R."/>
            <person name="Moloney N.M."/>
            <person name="Sperisen C."/>
            <person name="Kredics L."/>
            <person name="Vagvoelgyi C."/>
            <person name="Patrignani A."/>
            <person name="Fitzpatrick D."/>
            <person name="Nagy I."/>
            <person name="Doyle S."/>
            <person name="Anderson J.B."/>
            <person name="Grigoriev I.V."/>
            <person name="Gueldener U."/>
            <person name="Muensterkoetter M."/>
            <person name="Nagy L.G."/>
        </authorList>
    </citation>
    <scope>NUCLEOTIDE SEQUENCE [LARGE SCALE GENOMIC DNA]</scope>
    <source>
        <strain evidence="3">C18/9</strain>
    </source>
</reference>
<dbReference type="CDD" id="cd09917">
    <property type="entry name" value="F-box_SF"/>
    <property type="match status" value="1"/>
</dbReference>
<dbReference type="InterPro" id="IPR001810">
    <property type="entry name" value="F-box_dom"/>
</dbReference>
<sequence length="89" mass="9714">MTGKQWATSVGNVLPTIRSSQGHLPVTTDATYAPCLLSRLEQGKLQGILSMPVEMWLEILSFLSPQDVLQLALSSKDLRSILSRSSMAI</sequence>
<organism evidence="2 3">
    <name type="scientific">Armillaria ostoyae</name>
    <name type="common">Armillaria root rot fungus</name>
    <dbReference type="NCBI Taxonomy" id="47428"/>
    <lineage>
        <taxon>Eukaryota</taxon>
        <taxon>Fungi</taxon>
        <taxon>Dikarya</taxon>
        <taxon>Basidiomycota</taxon>
        <taxon>Agaricomycotina</taxon>
        <taxon>Agaricomycetes</taxon>
        <taxon>Agaricomycetidae</taxon>
        <taxon>Agaricales</taxon>
        <taxon>Marasmiineae</taxon>
        <taxon>Physalacriaceae</taxon>
        <taxon>Armillaria</taxon>
    </lineage>
</organism>
<gene>
    <name evidence="2" type="ORF">ARMOST_06185</name>
</gene>
<dbReference type="PROSITE" id="PS50181">
    <property type="entry name" value="FBOX"/>
    <property type="match status" value="1"/>
</dbReference>